<protein>
    <submittedName>
        <fullName evidence="1">Uncharacterized protein</fullName>
    </submittedName>
</protein>
<keyword evidence="2" id="KW-1185">Reference proteome</keyword>
<name>A0A2B7Z2B6_POLH7</name>
<comment type="caution">
    <text evidence="1">The sequence shown here is derived from an EMBL/GenBank/DDBJ whole genome shotgun (WGS) entry which is preliminary data.</text>
</comment>
<dbReference type="AlphaFoldDB" id="A0A2B7Z2B6"/>
<evidence type="ECO:0000313" key="1">
    <source>
        <dbReference type="EMBL" id="PGH27212.1"/>
    </source>
</evidence>
<evidence type="ECO:0000313" key="2">
    <source>
        <dbReference type="Proteomes" id="UP000224634"/>
    </source>
</evidence>
<sequence>MDSSDLERFFNRQWKTIIEKCEKALGPDDLEQIQSITSWDSMQKYVFESVGTGSGGLIPYEIVLIKPTLGHLHQYTQTFESQLAPDLQVDFFWGIIGVLLKLTT</sequence>
<organism evidence="1 2">
    <name type="scientific">Polytolypa hystricis (strain UAMH7299)</name>
    <dbReference type="NCBI Taxonomy" id="1447883"/>
    <lineage>
        <taxon>Eukaryota</taxon>
        <taxon>Fungi</taxon>
        <taxon>Dikarya</taxon>
        <taxon>Ascomycota</taxon>
        <taxon>Pezizomycotina</taxon>
        <taxon>Eurotiomycetes</taxon>
        <taxon>Eurotiomycetidae</taxon>
        <taxon>Onygenales</taxon>
        <taxon>Onygenales incertae sedis</taxon>
        <taxon>Polytolypa</taxon>
    </lineage>
</organism>
<dbReference type="OrthoDB" id="4748888at2759"/>
<dbReference type="STRING" id="1447883.A0A2B7Z2B6"/>
<accession>A0A2B7Z2B6</accession>
<dbReference type="EMBL" id="PDNA01000009">
    <property type="protein sequence ID" value="PGH27212.1"/>
    <property type="molecule type" value="Genomic_DNA"/>
</dbReference>
<proteinExistence type="predicted"/>
<gene>
    <name evidence="1" type="ORF">AJ80_01169</name>
</gene>
<dbReference type="Proteomes" id="UP000224634">
    <property type="component" value="Unassembled WGS sequence"/>
</dbReference>
<reference evidence="1 2" key="1">
    <citation type="submission" date="2017-10" db="EMBL/GenBank/DDBJ databases">
        <title>Comparative genomics in systemic dimorphic fungi from Ajellomycetaceae.</title>
        <authorList>
            <person name="Munoz J.F."/>
            <person name="Mcewen J.G."/>
            <person name="Clay O.K."/>
            <person name="Cuomo C.A."/>
        </authorList>
    </citation>
    <scope>NUCLEOTIDE SEQUENCE [LARGE SCALE GENOMIC DNA]</scope>
    <source>
        <strain evidence="1 2">UAMH7299</strain>
    </source>
</reference>